<evidence type="ECO:0000256" key="6">
    <source>
        <dbReference type="ARBA" id="ARBA00022840"/>
    </source>
</evidence>
<dbReference type="AlphaFoldDB" id="A0A0R1RV60"/>
<feature type="domain" description="ABC transporter" evidence="9">
    <location>
        <begin position="4"/>
        <end position="238"/>
    </location>
</feature>
<comment type="subcellular location">
    <subcellularLocation>
        <location evidence="1">Cell membrane</location>
        <topology evidence="1">Peripheral membrane protein</topology>
    </subcellularLocation>
</comment>
<dbReference type="PATRIC" id="fig|1423747.3.peg.1859"/>
<dbReference type="PANTHER" id="PTHR43553">
    <property type="entry name" value="HEAVY METAL TRANSPORTER"/>
    <property type="match status" value="1"/>
</dbReference>
<dbReference type="InterPro" id="IPR050095">
    <property type="entry name" value="ECF_ABC_transporter_ATP-bd"/>
</dbReference>
<accession>A0A0R1RV60</accession>
<dbReference type="Pfam" id="PF00005">
    <property type="entry name" value="ABC_tran"/>
    <property type="match status" value="1"/>
</dbReference>
<dbReference type="GO" id="GO:0043190">
    <property type="term" value="C:ATP-binding cassette (ABC) transporter complex"/>
    <property type="evidence" value="ECO:0007669"/>
    <property type="project" value="TreeGrafter"/>
</dbReference>
<evidence type="ECO:0000256" key="1">
    <source>
        <dbReference type="ARBA" id="ARBA00004202"/>
    </source>
</evidence>
<sequence length="269" mass="30096">MTTIELRHVSFIYANTSKKVLNNVSLTFKSGQNIAIIGQNGAGKTTLVKQLNGLLIPTSGEVVIDGVSVCTRPTFEWAKQIGYVFQNPNDQLFLDSVRKEFMFGIKYLKLNNIEVEKRLANIANLTGLTDYLSEHPLDLTAVQKKFCTIGSVLMMDPNTIILDEPTGGQDFPGIQRLSKLLVQLQQQNKICLAVSHDMKFVSRNFERVIVMKQGEVLLDGSPADVFSNSEKLAEAAIVPPPIVNLSQRLGWQSKLLYPNDFIEEFKRHL</sequence>
<keyword evidence="5" id="KW-0547">Nucleotide-binding</keyword>
<keyword evidence="3" id="KW-0813">Transport</keyword>
<keyword evidence="8" id="KW-0472">Membrane</keyword>
<dbReference type="STRING" id="1423747.FC69_GL001830"/>
<evidence type="ECO:0000256" key="3">
    <source>
        <dbReference type="ARBA" id="ARBA00022448"/>
    </source>
</evidence>
<dbReference type="OrthoDB" id="9784332at2"/>
<reference evidence="10 11" key="1">
    <citation type="journal article" date="2015" name="Genome Announc.">
        <title>Expanding the biotechnology potential of lactobacilli through comparative genomics of 213 strains and associated genera.</title>
        <authorList>
            <person name="Sun Z."/>
            <person name="Harris H.M."/>
            <person name="McCann A."/>
            <person name="Guo C."/>
            <person name="Argimon S."/>
            <person name="Zhang W."/>
            <person name="Yang X."/>
            <person name="Jeffery I.B."/>
            <person name="Cooney J.C."/>
            <person name="Kagawa T.F."/>
            <person name="Liu W."/>
            <person name="Song Y."/>
            <person name="Salvetti E."/>
            <person name="Wrobel A."/>
            <person name="Rasinkangas P."/>
            <person name="Parkhill J."/>
            <person name="Rea M.C."/>
            <person name="O'Sullivan O."/>
            <person name="Ritari J."/>
            <person name="Douillard F.P."/>
            <person name="Paul Ross R."/>
            <person name="Yang R."/>
            <person name="Briner A.E."/>
            <person name="Felis G.E."/>
            <person name="de Vos W.M."/>
            <person name="Barrangou R."/>
            <person name="Klaenhammer T.R."/>
            <person name="Caufield P.W."/>
            <person name="Cui Y."/>
            <person name="Zhang H."/>
            <person name="O'Toole P.W."/>
        </authorList>
    </citation>
    <scope>NUCLEOTIDE SEQUENCE [LARGE SCALE GENOMIC DNA]</scope>
    <source>
        <strain evidence="10 11">DSM 14340</strain>
    </source>
</reference>
<dbReference type="GO" id="GO:0016887">
    <property type="term" value="F:ATP hydrolysis activity"/>
    <property type="evidence" value="ECO:0007669"/>
    <property type="project" value="InterPro"/>
</dbReference>
<dbReference type="PANTHER" id="PTHR43553:SF27">
    <property type="entry name" value="ENERGY-COUPLING FACTOR TRANSPORTER ATP-BINDING PROTEIN ECFA2"/>
    <property type="match status" value="1"/>
</dbReference>
<evidence type="ECO:0000313" key="11">
    <source>
        <dbReference type="Proteomes" id="UP000051264"/>
    </source>
</evidence>
<dbReference type="FunFam" id="3.40.50.300:FF:000224">
    <property type="entry name" value="Energy-coupling factor transporter ATP-binding protein EcfA"/>
    <property type="match status" value="1"/>
</dbReference>
<comment type="similarity">
    <text evidence="2">Belongs to the ABC transporter superfamily.</text>
</comment>
<keyword evidence="6 10" id="KW-0067">ATP-binding</keyword>
<evidence type="ECO:0000256" key="2">
    <source>
        <dbReference type="ARBA" id="ARBA00005417"/>
    </source>
</evidence>
<name>A0A0R1RV60_9LACO</name>
<evidence type="ECO:0000256" key="8">
    <source>
        <dbReference type="ARBA" id="ARBA00023136"/>
    </source>
</evidence>
<dbReference type="PROSITE" id="PS50893">
    <property type="entry name" value="ABC_TRANSPORTER_2"/>
    <property type="match status" value="1"/>
</dbReference>
<dbReference type="eggNOG" id="COG1122">
    <property type="taxonomic scope" value="Bacteria"/>
</dbReference>
<keyword evidence="4" id="KW-1003">Cell membrane</keyword>
<comment type="caution">
    <text evidence="10">The sequence shown here is derived from an EMBL/GenBank/DDBJ whole genome shotgun (WGS) entry which is preliminary data.</text>
</comment>
<organism evidence="10 11">
    <name type="scientific">Latilactobacillus fuchuensis DSM 14340 = JCM 11249</name>
    <dbReference type="NCBI Taxonomy" id="1423747"/>
    <lineage>
        <taxon>Bacteria</taxon>
        <taxon>Bacillati</taxon>
        <taxon>Bacillota</taxon>
        <taxon>Bacilli</taxon>
        <taxon>Lactobacillales</taxon>
        <taxon>Lactobacillaceae</taxon>
        <taxon>Latilactobacillus</taxon>
    </lineage>
</organism>
<dbReference type="GO" id="GO:0042626">
    <property type="term" value="F:ATPase-coupled transmembrane transporter activity"/>
    <property type="evidence" value="ECO:0007669"/>
    <property type="project" value="TreeGrafter"/>
</dbReference>
<dbReference type="RefSeq" id="WP_025082851.1">
    <property type="nucleotide sequence ID" value="NZ_AZEX01000054.1"/>
</dbReference>
<dbReference type="SUPFAM" id="SSF52540">
    <property type="entry name" value="P-loop containing nucleoside triphosphate hydrolases"/>
    <property type="match status" value="1"/>
</dbReference>
<evidence type="ECO:0000256" key="4">
    <source>
        <dbReference type="ARBA" id="ARBA00022475"/>
    </source>
</evidence>
<gene>
    <name evidence="10" type="ORF">FC69_GL001830</name>
</gene>
<dbReference type="Proteomes" id="UP000051264">
    <property type="component" value="Unassembled WGS sequence"/>
</dbReference>
<proteinExistence type="inferred from homology"/>
<dbReference type="InterPro" id="IPR003593">
    <property type="entry name" value="AAA+_ATPase"/>
</dbReference>
<dbReference type="EMBL" id="AZEX01000054">
    <property type="protein sequence ID" value="KRL59204.1"/>
    <property type="molecule type" value="Genomic_DNA"/>
</dbReference>
<evidence type="ECO:0000256" key="5">
    <source>
        <dbReference type="ARBA" id="ARBA00022741"/>
    </source>
</evidence>
<evidence type="ECO:0000313" key="10">
    <source>
        <dbReference type="EMBL" id="KRL59204.1"/>
    </source>
</evidence>
<dbReference type="InterPro" id="IPR027417">
    <property type="entry name" value="P-loop_NTPase"/>
</dbReference>
<evidence type="ECO:0000259" key="9">
    <source>
        <dbReference type="PROSITE" id="PS50893"/>
    </source>
</evidence>
<dbReference type="GO" id="GO:0005524">
    <property type="term" value="F:ATP binding"/>
    <property type="evidence" value="ECO:0007669"/>
    <property type="project" value="UniProtKB-KW"/>
</dbReference>
<dbReference type="InterPro" id="IPR015856">
    <property type="entry name" value="ABC_transpr_CbiO/EcfA_su"/>
</dbReference>
<dbReference type="CDD" id="cd03225">
    <property type="entry name" value="ABC_cobalt_CbiO_domain1"/>
    <property type="match status" value="1"/>
</dbReference>
<dbReference type="Gene3D" id="3.40.50.300">
    <property type="entry name" value="P-loop containing nucleotide triphosphate hydrolases"/>
    <property type="match status" value="1"/>
</dbReference>
<protein>
    <submittedName>
        <fullName evidence="10">ABC transporter ATP-binding protein</fullName>
    </submittedName>
</protein>
<dbReference type="InterPro" id="IPR003439">
    <property type="entry name" value="ABC_transporter-like_ATP-bd"/>
</dbReference>
<evidence type="ECO:0000256" key="7">
    <source>
        <dbReference type="ARBA" id="ARBA00022967"/>
    </source>
</evidence>
<dbReference type="SMART" id="SM00382">
    <property type="entry name" value="AAA"/>
    <property type="match status" value="1"/>
</dbReference>
<keyword evidence="7" id="KW-1278">Translocase</keyword>